<name>A0ABW6WLT7_9ACTN</name>
<proteinExistence type="predicted"/>
<comment type="caution">
    <text evidence="3">The sequence shown here is derived from an EMBL/GenBank/DDBJ whole genome shotgun (WGS) entry which is preliminary data.</text>
</comment>
<dbReference type="Gene3D" id="1.10.8.430">
    <property type="entry name" value="Helical domain of apoptotic protease-activating factors"/>
    <property type="match status" value="1"/>
</dbReference>
<evidence type="ECO:0000256" key="1">
    <source>
        <dbReference type="SAM" id="MobiDB-lite"/>
    </source>
</evidence>
<evidence type="ECO:0000313" key="4">
    <source>
        <dbReference type="Proteomes" id="UP001602245"/>
    </source>
</evidence>
<dbReference type="PANTHER" id="PTHR22845:SF5">
    <property type="entry name" value="APOPTOTIC PROTEASE-ACTIVATING FACTOR 1"/>
    <property type="match status" value="1"/>
</dbReference>
<dbReference type="Gene3D" id="3.40.50.300">
    <property type="entry name" value="P-loop containing nucleotide triphosphate hydrolases"/>
    <property type="match status" value="1"/>
</dbReference>
<dbReference type="PRINTS" id="PR00364">
    <property type="entry name" value="DISEASERSIST"/>
</dbReference>
<feature type="region of interest" description="Disordered" evidence="1">
    <location>
        <begin position="109"/>
        <end position="135"/>
    </location>
</feature>
<dbReference type="SUPFAM" id="SSF52540">
    <property type="entry name" value="P-loop containing nucleoside triphosphate hydrolases"/>
    <property type="match status" value="1"/>
</dbReference>
<dbReference type="InterPro" id="IPR042197">
    <property type="entry name" value="Apaf_helical"/>
</dbReference>
<dbReference type="InterPro" id="IPR036388">
    <property type="entry name" value="WH-like_DNA-bd_sf"/>
</dbReference>
<evidence type="ECO:0000313" key="3">
    <source>
        <dbReference type="EMBL" id="MFF5293973.1"/>
    </source>
</evidence>
<dbReference type="RefSeq" id="WP_157296000.1">
    <property type="nucleotide sequence ID" value="NZ_JBIAZU010000006.1"/>
</dbReference>
<dbReference type="EMBL" id="JBIAZU010000006">
    <property type="protein sequence ID" value="MFF5293973.1"/>
    <property type="molecule type" value="Genomic_DNA"/>
</dbReference>
<evidence type="ECO:0000259" key="2">
    <source>
        <dbReference type="SMART" id="SM00382"/>
    </source>
</evidence>
<organism evidence="3 4">
    <name type="scientific">Paractinoplanes globisporus</name>
    <dbReference type="NCBI Taxonomy" id="113565"/>
    <lineage>
        <taxon>Bacteria</taxon>
        <taxon>Bacillati</taxon>
        <taxon>Actinomycetota</taxon>
        <taxon>Actinomycetes</taxon>
        <taxon>Micromonosporales</taxon>
        <taxon>Micromonosporaceae</taxon>
        <taxon>Paractinoplanes</taxon>
    </lineage>
</organism>
<dbReference type="PANTHER" id="PTHR22845">
    <property type="entry name" value="APOPTOTIC PROTEASE-ACTIVATING FACTOR 1"/>
    <property type="match status" value="1"/>
</dbReference>
<reference evidence="3 4" key="1">
    <citation type="submission" date="2024-10" db="EMBL/GenBank/DDBJ databases">
        <title>The Natural Products Discovery Center: Release of the First 8490 Sequenced Strains for Exploring Actinobacteria Biosynthetic Diversity.</title>
        <authorList>
            <person name="Kalkreuter E."/>
            <person name="Kautsar S.A."/>
            <person name="Yang D."/>
            <person name="Bader C.D."/>
            <person name="Teijaro C.N."/>
            <person name="Fluegel L."/>
            <person name="Davis C.M."/>
            <person name="Simpson J.R."/>
            <person name="Lauterbach L."/>
            <person name="Steele A.D."/>
            <person name="Gui C."/>
            <person name="Meng S."/>
            <person name="Li G."/>
            <person name="Viehrig K."/>
            <person name="Ye F."/>
            <person name="Su P."/>
            <person name="Kiefer A.F."/>
            <person name="Nichols A."/>
            <person name="Cepeda A.J."/>
            <person name="Yan W."/>
            <person name="Fan B."/>
            <person name="Jiang Y."/>
            <person name="Adhikari A."/>
            <person name="Zheng C.-J."/>
            <person name="Schuster L."/>
            <person name="Cowan T.M."/>
            <person name="Smanski M.J."/>
            <person name="Chevrette M.G."/>
            <person name="De Carvalho L.P.S."/>
            <person name="Shen B."/>
        </authorList>
    </citation>
    <scope>NUCLEOTIDE SEQUENCE [LARGE SCALE GENOMIC DNA]</scope>
    <source>
        <strain evidence="3 4">NPDC000087</strain>
    </source>
</reference>
<dbReference type="SMART" id="SM00382">
    <property type="entry name" value="AAA"/>
    <property type="match status" value="1"/>
</dbReference>
<accession>A0ABW6WLT7</accession>
<dbReference type="Gene3D" id="1.10.10.10">
    <property type="entry name" value="Winged helix-like DNA-binding domain superfamily/Winged helix DNA-binding domain"/>
    <property type="match status" value="1"/>
</dbReference>
<keyword evidence="4" id="KW-1185">Reference proteome</keyword>
<protein>
    <submittedName>
        <fullName evidence="3">NB-ARC domain-containing protein</fullName>
    </submittedName>
</protein>
<feature type="domain" description="AAA+ ATPase" evidence="2">
    <location>
        <begin position="157"/>
        <end position="273"/>
    </location>
</feature>
<dbReference type="InterPro" id="IPR027417">
    <property type="entry name" value="P-loop_NTPase"/>
</dbReference>
<gene>
    <name evidence="3" type="ORF">ACFY35_31450</name>
</gene>
<sequence>MTGDQLTPRQRLARDLDALVRRTSLTNNNIASLANLRLDRNTVREPGVRNRTATMAIRGRTVSSWRSTNHPRQPVHWQQLKEVLDVLIQRLPEGSVPDLNTWRQMFDAAKSRPSRRGAAPAAPAGSTLPLPPPTDLLTPRDEVEEQVIDLLCTPGEPHRLVSLAGMSGVGKTVSAHRIATDTRVARAFPDGVFWLDARGARTPDLLRADLDRQAAAVDGLRQATCLVVVDNVTLFEQLDVAGVLGPAGALLVTTTDRDLLPVGSHRFTLEPLDRPAARELLGRYARQDELPPEAETVLDRCAGLPLALAICGAMVNDEYDWADIVQLLESAQLDHLEKAFRGYPHRTLLAAFEVAAGMLTDDERARYEELAVFDGRGAIPVAVAARLWGGRNASVLVRRLARRSLLTYDRATDEFSLHDLLSKYALTRTGDRLPALHEHLATGYLDDLSGIDRYARAHLAHHLEQAGRADLLHDLLAAEEGNRSTWFAAHDAAGSIAEFIADVDRAARLAQDAADIAREVRYALIRASVVGIAATIAHPLLAALVHRGAWPFEKAWSYASTISPRAARARALSALLRLPESAGPERAVRTNQAKHAAAAVPRETDRAWAIAALIPCVPVGERAALFEQLHPESLRRDLLNWIMARLARYLPEQADAHLRATRPHIEPLLVAAREIPALRLTLRAATASMHPGVRLRVACALLDVAAEDERAVLLANAWTALRELRSEVDPPAHPQPSGLFHVLASRPGLEERALQVALAFGIEPGDELVLQVTIRAGTPPFIAALRPRPELAEQLLDAHAGKAGAAVALAPFLPACRLAAVLDLVCATDDPDRRTELLEDLAPLLPTGLLHRAVDRLQALDSPADRARAFARLAPLLPTDRYPHVLAEIEQLDDADLRAALVADLAEHLPAEHLGTAERLIADDAGAEARVAALTALAVHDHLPRRAVIHDRSLAAAREMKTEPFDLAELAGQTADPAQLLGAAFLAEQLSNLHRAVPPSAFPDLALPDDVFKRAVRMAQPALDACRYAAVLTVLVRYLPSVSRPSLLRTALAAACAPHNHDDATYCRIELAFADATRYVPEPDREPLTETEIRDLLGPDRPPALVDGYDRDPDAAVRRLICVAHHLSGNRRHELLDTLLDRLEAMQDDQGPLEGQGKHAVIASVVGALSPYQRVRVASLVPDDAGLLLDLAVHADPEHRDALVAQAVQAFRPSTATHLDARLLPHLTRQQTEEIARRALDRIAGELDDEQRSRRAITLVPLLPAELLDELRRIAAMIRAHPERLSVHTAIAQRTRDVADWRRAIIDAGQLGRPVLLATVTDACRSLSSAPLAEQVVEAIDTVERWWPGAPTTTAADGMTIQLRSIFRETLEVDREAWMSSYPLRWRGGGSAEE</sequence>
<feature type="compositionally biased region" description="Low complexity" evidence="1">
    <location>
        <begin position="116"/>
        <end position="128"/>
    </location>
</feature>
<dbReference type="Proteomes" id="UP001602245">
    <property type="component" value="Unassembled WGS sequence"/>
</dbReference>
<dbReference type="InterPro" id="IPR003593">
    <property type="entry name" value="AAA+_ATPase"/>
</dbReference>